<dbReference type="Proteomes" id="UP000265566">
    <property type="component" value="Chromosome 3"/>
</dbReference>
<proteinExistence type="predicted"/>
<accession>A0A396IUJ6</accession>
<reference evidence="1" key="1">
    <citation type="journal article" date="2018" name="Nat. Plants">
        <title>Whole-genome landscape of Medicago truncatula symbiotic genes.</title>
        <authorList>
            <person name="Pecrix Y."/>
            <person name="Gamas P."/>
            <person name="Carrere S."/>
        </authorList>
    </citation>
    <scope>NUCLEOTIDE SEQUENCE</scope>
    <source>
        <tissue evidence="1">Leaves</tissue>
    </source>
</reference>
<dbReference type="EMBL" id="PSQE01000003">
    <property type="protein sequence ID" value="RHN66607.1"/>
    <property type="molecule type" value="Genomic_DNA"/>
</dbReference>
<sequence length="208" mass="23774">MASSSLVPKTSSSMQEAPAYEIKGRTMSLEEWDLKIQTENPVDFISLAHHGFDIRSYYEAQGLMEYFKMLNGPTYKTLIRHLWVRPHVYDRKAAKLEETEKILIDHTMEIRSSIMDIPVFISEDIIAFILIRASEGNFKDGIGNSKTSPWNEVVNQSIVNSTKKGAYCDLSMEKKMLLKIQNENLLPKGGGDDQPSLEHIIFLHYFVT</sequence>
<gene>
    <name evidence="1" type="ORF">MtrunA17_Chr3g0093071</name>
</gene>
<comment type="caution">
    <text evidence="1">The sequence shown here is derived from an EMBL/GenBank/DDBJ whole genome shotgun (WGS) entry which is preliminary data.</text>
</comment>
<evidence type="ECO:0000313" key="1">
    <source>
        <dbReference type="EMBL" id="RHN66607.1"/>
    </source>
</evidence>
<dbReference type="Gramene" id="rna14634">
    <property type="protein sequence ID" value="RHN66607.1"/>
    <property type="gene ID" value="gene14634"/>
</dbReference>
<dbReference type="AlphaFoldDB" id="A0A396IUJ6"/>
<name>A0A396IUJ6_MEDTR</name>
<organism evidence="1">
    <name type="scientific">Medicago truncatula</name>
    <name type="common">Barrel medic</name>
    <name type="synonym">Medicago tribuloides</name>
    <dbReference type="NCBI Taxonomy" id="3880"/>
    <lineage>
        <taxon>Eukaryota</taxon>
        <taxon>Viridiplantae</taxon>
        <taxon>Streptophyta</taxon>
        <taxon>Embryophyta</taxon>
        <taxon>Tracheophyta</taxon>
        <taxon>Spermatophyta</taxon>
        <taxon>Magnoliopsida</taxon>
        <taxon>eudicotyledons</taxon>
        <taxon>Gunneridae</taxon>
        <taxon>Pentapetalae</taxon>
        <taxon>rosids</taxon>
        <taxon>fabids</taxon>
        <taxon>Fabales</taxon>
        <taxon>Fabaceae</taxon>
        <taxon>Papilionoideae</taxon>
        <taxon>50 kb inversion clade</taxon>
        <taxon>NPAAA clade</taxon>
        <taxon>Hologalegina</taxon>
        <taxon>IRL clade</taxon>
        <taxon>Trifolieae</taxon>
        <taxon>Medicago</taxon>
    </lineage>
</organism>
<protein>
    <submittedName>
        <fullName evidence="1">Uncharacterized protein</fullName>
    </submittedName>
</protein>